<dbReference type="AlphaFoldDB" id="A0A084Y0U7"/>
<organism evidence="2 3">
    <name type="scientific">Candidatus Accumulibacter vicinus</name>
    <dbReference type="NCBI Taxonomy" id="2954382"/>
    <lineage>
        <taxon>Bacteria</taxon>
        <taxon>Pseudomonadati</taxon>
        <taxon>Pseudomonadota</taxon>
        <taxon>Betaproteobacteria</taxon>
        <taxon>Candidatus Accumulibacter</taxon>
    </lineage>
</organism>
<dbReference type="EMBL" id="JDSS02000021">
    <property type="protein sequence ID" value="KFB68341.1"/>
    <property type="molecule type" value="Genomic_DNA"/>
</dbReference>
<keyword evidence="1" id="KW-0812">Transmembrane</keyword>
<gene>
    <name evidence="2" type="ORF">CAPSK01_002195</name>
</gene>
<accession>A0A084Y0U7</accession>
<protein>
    <submittedName>
        <fullName evidence="2">Uncharacterized protein</fullName>
    </submittedName>
</protein>
<name>A0A084Y0U7_9PROT</name>
<reference evidence="2 3" key="1">
    <citation type="submission" date="2014-07" db="EMBL/GenBank/DDBJ databases">
        <title>Expanding our view of genomic diversity in Candidatus Accumulibacter clades.</title>
        <authorList>
            <person name="Skennerton C.T."/>
            <person name="Barr J.J."/>
            <person name="Slater F.R."/>
            <person name="Bond P.L."/>
            <person name="Tyson G.W."/>
        </authorList>
    </citation>
    <scope>NUCLEOTIDE SEQUENCE [LARGE SCALE GENOMIC DNA]</scope>
    <source>
        <strain evidence="3">SK-01</strain>
    </source>
</reference>
<comment type="caution">
    <text evidence="2">The sequence shown here is derived from an EMBL/GenBank/DDBJ whole genome shotgun (WGS) entry which is preliminary data.</text>
</comment>
<keyword evidence="1" id="KW-0472">Membrane</keyword>
<feature type="transmembrane region" description="Helical" evidence="1">
    <location>
        <begin position="20"/>
        <end position="39"/>
    </location>
</feature>
<proteinExistence type="predicted"/>
<keyword evidence="1" id="KW-1133">Transmembrane helix</keyword>
<evidence type="ECO:0000313" key="2">
    <source>
        <dbReference type="EMBL" id="KFB68341.1"/>
    </source>
</evidence>
<evidence type="ECO:0000313" key="3">
    <source>
        <dbReference type="Proteomes" id="UP000019812"/>
    </source>
</evidence>
<dbReference type="Proteomes" id="UP000019812">
    <property type="component" value="Unassembled WGS sequence"/>
</dbReference>
<sequence>MGSSLEVLDQLDCKVIALKELWIILGWNSSIFCALRHFFARMA</sequence>
<evidence type="ECO:0000256" key="1">
    <source>
        <dbReference type="SAM" id="Phobius"/>
    </source>
</evidence>